<keyword evidence="2" id="KW-1185">Reference proteome</keyword>
<dbReference type="AlphaFoldDB" id="A0A2T7CMN0"/>
<dbReference type="EMBL" id="CM009756">
    <property type="protein sequence ID" value="PUZ44572.1"/>
    <property type="molecule type" value="Genomic_DNA"/>
</dbReference>
<evidence type="ECO:0000313" key="2">
    <source>
        <dbReference type="Proteomes" id="UP000244336"/>
    </source>
</evidence>
<evidence type="ECO:0000313" key="1">
    <source>
        <dbReference type="EMBL" id="PUZ44572.1"/>
    </source>
</evidence>
<sequence>MRCGCIGRSSWLARGLSSTMPGLPLQNSPDFCSLHVEFGDRHVCQLCSGSHQIQENSCQHSRPRGHEELVSACVQLAYKTLIVTRVVHCTRG</sequence>
<gene>
    <name evidence="1" type="ORF">GQ55_8G115700</name>
</gene>
<proteinExistence type="predicted"/>
<protein>
    <submittedName>
        <fullName evidence="1">Uncharacterized protein</fullName>
    </submittedName>
</protein>
<name>A0A2T7CMN0_9POAL</name>
<accession>A0A2T7CMN0</accession>
<organism evidence="1 2">
    <name type="scientific">Panicum hallii var. hallii</name>
    <dbReference type="NCBI Taxonomy" id="1504633"/>
    <lineage>
        <taxon>Eukaryota</taxon>
        <taxon>Viridiplantae</taxon>
        <taxon>Streptophyta</taxon>
        <taxon>Embryophyta</taxon>
        <taxon>Tracheophyta</taxon>
        <taxon>Spermatophyta</taxon>
        <taxon>Magnoliopsida</taxon>
        <taxon>Liliopsida</taxon>
        <taxon>Poales</taxon>
        <taxon>Poaceae</taxon>
        <taxon>PACMAD clade</taxon>
        <taxon>Panicoideae</taxon>
        <taxon>Panicodae</taxon>
        <taxon>Paniceae</taxon>
        <taxon>Panicinae</taxon>
        <taxon>Panicum</taxon>
        <taxon>Panicum sect. Panicum</taxon>
    </lineage>
</organism>
<reference evidence="1 2" key="1">
    <citation type="submission" date="2018-04" db="EMBL/GenBank/DDBJ databases">
        <title>WGS assembly of Panicum hallii var. hallii HAL2.</title>
        <authorList>
            <person name="Lovell J."/>
            <person name="Jenkins J."/>
            <person name="Lowry D."/>
            <person name="Mamidi S."/>
            <person name="Sreedasyam A."/>
            <person name="Weng X."/>
            <person name="Barry K."/>
            <person name="Bonette J."/>
            <person name="Campitelli B."/>
            <person name="Daum C."/>
            <person name="Gordon S."/>
            <person name="Gould B."/>
            <person name="Lipzen A."/>
            <person name="MacQueen A."/>
            <person name="Palacio-Mejia J."/>
            <person name="Plott C."/>
            <person name="Shakirov E."/>
            <person name="Shu S."/>
            <person name="Yoshinaga Y."/>
            <person name="Zane M."/>
            <person name="Rokhsar D."/>
            <person name="Grimwood J."/>
            <person name="Schmutz J."/>
            <person name="Juenger T."/>
        </authorList>
    </citation>
    <scope>NUCLEOTIDE SEQUENCE [LARGE SCALE GENOMIC DNA]</scope>
    <source>
        <strain evidence="2">cv. HAL2</strain>
    </source>
</reference>
<dbReference type="Proteomes" id="UP000244336">
    <property type="component" value="Chromosome 8"/>
</dbReference>
<dbReference type="Gramene" id="PUZ44572">
    <property type="protein sequence ID" value="PUZ44572"/>
    <property type="gene ID" value="GQ55_8G115700"/>
</dbReference>